<reference evidence="4 5" key="1">
    <citation type="submission" date="2023-05" db="EMBL/GenBank/DDBJ databases">
        <authorList>
            <person name="Gao F."/>
        </authorList>
    </citation>
    <scope>NUCLEOTIDE SEQUENCE [LARGE SCALE GENOMIC DNA]</scope>
    <source>
        <strain evidence="4 5">MIMF12</strain>
    </source>
</reference>
<keyword evidence="5" id="KW-1185">Reference proteome</keyword>
<protein>
    <submittedName>
        <fullName evidence="4">DUF4384 domain-containing protein</fullName>
    </submittedName>
</protein>
<gene>
    <name evidence="4" type="ORF">QOL99_14355</name>
</gene>
<evidence type="ECO:0000259" key="2">
    <source>
        <dbReference type="Pfam" id="PF08308"/>
    </source>
</evidence>
<dbReference type="InterPro" id="IPR025493">
    <property type="entry name" value="DUF4384"/>
</dbReference>
<dbReference type="Proteomes" id="UP001302059">
    <property type="component" value="Unassembled WGS sequence"/>
</dbReference>
<keyword evidence="1" id="KW-0732">Signal</keyword>
<dbReference type="EMBL" id="JASNGB010000182">
    <property type="protein sequence ID" value="MDL2345321.1"/>
    <property type="molecule type" value="Genomic_DNA"/>
</dbReference>
<dbReference type="SUPFAM" id="SSF49452">
    <property type="entry name" value="Starch-binding domain-like"/>
    <property type="match status" value="1"/>
</dbReference>
<feature type="signal peptide" evidence="1">
    <location>
        <begin position="1"/>
        <end position="21"/>
    </location>
</feature>
<feature type="domain" description="DUF4384" evidence="3">
    <location>
        <begin position="56"/>
        <end position="137"/>
    </location>
</feature>
<dbReference type="Pfam" id="PF08308">
    <property type="entry name" value="PEGA"/>
    <property type="match status" value="1"/>
</dbReference>
<evidence type="ECO:0000313" key="5">
    <source>
        <dbReference type="Proteomes" id="UP001302059"/>
    </source>
</evidence>
<dbReference type="PANTHER" id="PTHR36194">
    <property type="entry name" value="S-LAYER-LIKE PROTEIN"/>
    <property type="match status" value="1"/>
</dbReference>
<dbReference type="Gene3D" id="2.60.40.1120">
    <property type="entry name" value="Carboxypeptidase-like, regulatory domain"/>
    <property type="match status" value="1"/>
</dbReference>
<name>A0ABT7JJT6_9DEIO</name>
<dbReference type="InterPro" id="IPR013229">
    <property type="entry name" value="PEGA"/>
</dbReference>
<sequence>MKKVLTTSLALGAALTTTALAQPRLSAQSIIVNPVQPDLSVSVRVDKDASGNANPVYRVGENIRISTTVNRDAYVYLFNVDATGEVTQILPNRFESGANFVKANTTKVFPAAGDTFTFSVDGPVGLNKVLALASLTPLNLDQVSSFKTQQDQFATVTARGQDQLAQALSIVVTPLPQTNWVTNTAFFTVAAQTPVQTGGLFVGTNVGGATIILNGQRLGGANVTYSNIRPGTYPVRVQAPGFQDFSTTITVRAGVTTNLNVDFAAPVAVTPVVQPAQPGNIVLDLFRGLLGAIAGTQLQDPARSAYDQKVTELQRQGYTLQSTRQTASGYVGTLQGRTGTVTLTVDRGANRTIVVQVNEITVYRY</sequence>
<evidence type="ECO:0000313" key="4">
    <source>
        <dbReference type="EMBL" id="MDL2345321.1"/>
    </source>
</evidence>
<accession>A0ABT7JJT6</accession>
<dbReference type="InterPro" id="IPR013784">
    <property type="entry name" value="Carb-bd-like_fold"/>
</dbReference>
<proteinExistence type="predicted"/>
<dbReference type="Pfam" id="PF14326">
    <property type="entry name" value="DUF4384"/>
    <property type="match status" value="1"/>
</dbReference>
<organism evidence="4 5">
    <name type="scientific">Deinococcus rhizophilus</name>
    <dbReference type="NCBI Taxonomy" id="3049544"/>
    <lineage>
        <taxon>Bacteria</taxon>
        <taxon>Thermotogati</taxon>
        <taxon>Deinococcota</taxon>
        <taxon>Deinococci</taxon>
        <taxon>Deinococcales</taxon>
        <taxon>Deinococcaceae</taxon>
        <taxon>Deinococcus</taxon>
    </lineage>
</organism>
<feature type="chain" id="PRO_5045408397" evidence="1">
    <location>
        <begin position="22"/>
        <end position="365"/>
    </location>
</feature>
<feature type="domain" description="PEGA" evidence="2">
    <location>
        <begin position="198"/>
        <end position="263"/>
    </location>
</feature>
<comment type="caution">
    <text evidence="4">The sequence shown here is derived from an EMBL/GenBank/DDBJ whole genome shotgun (WGS) entry which is preliminary data.</text>
</comment>
<evidence type="ECO:0000259" key="3">
    <source>
        <dbReference type="Pfam" id="PF14326"/>
    </source>
</evidence>
<evidence type="ECO:0000256" key="1">
    <source>
        <dbReference type="SAM" id="SignalP"/>
    </source>
</evidence>
<dbReference type="RefSeq" id="WP_285524817.1">
    <property type="nucleotide sequence ID" value="NZ_JASNGB010000182.1"/>
</dbReference>
<dbReference type="PANTHER" id="PTHR36194:SF1">
    <property type="entry name" value="S-LAYER-LIKE PROTEIN"/>
    <property type="match status" value="1"/>
</dbReference>